<gene>
    <name evidence="1" type="ORF">D5086_025251</name>
</gene>
<protein>
    <submittedName>
        <fullName evidence="1">Uncharacterized protein</fullName>
    </submittedName>
</protein>
<comment type="caution">
    <text evidence="1">The sequence shown here is derived from an EMBL/GenBank/DDBJ whole genome shotgun (WGS) entry which is preliminary data.</text>
</comment>
<evidence type="ECO:0000313" key="2">
    <source>
        <dbReference type="Proteomes" id="UP000309997"/>
    </source>
</evidence>
<proteinExistence type="predicted"/>
<organism evidence="1 2">
    <name type="scientific">Populus alba</name>
    <name type="common">White poplar</name>
    <dbReference type="NCBI Taxonomy" id="43335"/>
    <lineage>
        <taxon>Eukaryota</taxon>
        <taxon>Viridiplantae</taxon>
        <taxon>Streptophyta</taxon>
        <taxon>Embryophyta</taxon>
        <taxon>Tracheophyta</taxon>
        <taxon>Spermatophyta</taxon>
        <taxon>Magnoliopsida</taxon>
        <taxon>eudicotyledons</taxon>
        <taxon>Gunneridae</taxon>
        <taxon>Pentapetalae</taxon>
        <taxon>rosids</taxon>
        <taxon>fabids</taxon>
        <taxon>Malpighiales</taxon>
        <taxon>Salicaceae</taxon>
        <taxon>Saliceae</taxon>
        <taxon>Populus</taxon>
    </lineage>
</organism>
<reference evidence="1 2" key="1">
    <citation type="journal article" date="2024" name="Plant Biotechnol. J.">
        <title>Genome and CRISPR/Cas9 system of a widespread forest tree (Populus alba) in the world.</title>
        <authorList>
            <person name="Liu Y.J."/>
            <person name="Jiang P.F."/>
            <person name="Han X.M."/>
            <person name="Li X.Y."/>
            <person name="Wang H.M."/>
            <person name="Wang Y.J."/>
            <person name="Wang X.X."/>
            <person name="Zeng Q.Y."/>
        </authorList>
    </citation>
    <scope>NUCLEOTIDE SEQUENCE [LARGE SCALE GENOMIC DNA]</scope>
    <source>
        <strain evidence="2">cv. PAL-ZL1</strain>
    </source>
</reference>
<accession>A0ACC4AYM2</accession>
<dbReference type="Proteomes" id="UP000309997">
    <property type="component" value="Unassembled WGS sequence"/>
</dbReference>
<sequence length="79" mass="8804">MEHNKEIPTHSSNEVNKGSDAKRKGSAGRQGMTEDEGGDINGLAENFIKNFHDRLKIQRDDSMKHYTKIVAQGGYHACC</sequence>
<dbReference type="EMBL" id="RCHU02000014">
    <property type="protein sequence ID" value="KAL3571347.1"/>
    <property type="molecule type" value="Genomic_DNA"/>
</dbReference>
<name>A0ACC4AYM2_POPAL</name>
<keyword evidence="2" id="KW-1185">Reference proteome</keyword>
<evidence type="ECO:0000313" key="1">
    <source>
        <dbReference type="EMBL" id="KAL3571347.1"/>
    </source>
</evidence>